<dbReference type="RefSeq" id="WP_139066186.1">
    <property type="nucleotide sequence ID" value="NZ_CP040812.1"/>
</dbReference>
<sequence length="116" mass="12857">MAFEKLTNSINDLKENIQAFKQSSAEYYKLSLYKGIVKGAISAVNAVLIGFFGLFALLFLSIAVAVYLSNLLDSPSAGYFIVGGFYLLLLILILVIGRKYIKKTILIKSSRSFFND</sequence>
<evidence type="ECO:0000313" key="2">
    <source>
        <dbReference type="EMBL" id="QCY69620.1"/>
    </source>
</evidence>
<keyword evidence="3" id="KW-1185">Reference proteome</keyword>
<dbReference type="EMBL" id="CP040812">
    <property type="protein sequence ID" value="QCY69620.1"/>
    <property type="molecule type" value="Genomic_DNA"/>
</dbReference>
<organism evidence="2 3">
    <name type="scientific">Antarcticibacterium flavum</name>
    <dbReference type="NCBI Taxonomy" id="2058175"/>
    <lineage>
        <taxon>Bacteria</taxon>
        <taxon>Pseudomonadati</taxon>
        <taxon>Bacteroidota</taxon>
        <taxon>Flavobacteriia</taxon>
        <taxon>Flavobacteriales</taxon>
        <taxon>Flavobacteriaceae</taxon>
        <taxon>Antarcticibacterium</taxon>
    </lineage>
</organism>
<gene>
    <name evidence="2" type="ORF">FHG64_09540</name>
</gene>
<feature type="transmembrane region" description="Helical" evidence="1">
    <location>
        <begin position="79"/>
        <end position="101"/>
    </location>
</feature>
<reference evidence="2 3" key="1">
    <citation type="submission" date="2019-06" db="EMBL/GenBank/DDBJ databases">
        <title>Complete genome sequence of Antarcticibacterium flavum KCTC 52984T from an Antarctic marine sediment.</title>
        <authorList>
            <person name="Lee Y.M."/>
            <person name="Shin S.C."/>
        </authorList>
    </citation>
    <scope>NUCLEOTIDE SEQUENCE [LARGE SCALE GENOMIC DNA]</scope>
    <source>
        <strain evidence="2 3">KCTC 52984</strain>
    </source>
</reference>
<evidence type="ECO:0000256" key="1">
    <source>
        <dbReference type="SAM" id="Phobius"/>
    </source>
</evidence>
<dbReference type="AlphaFoldDB" id="A0A5B7X2W1"/>
<dbReference type="InterPro" id="IPR009937">
    <property type="entry name" value="Phage_holin_3_6"/>
</dbReference>
<keyword evidence="1" id="KW-0812">Transmembrane</keyword>
<evidence type="ECO:0008006" key="4">
    <source>
        <dbReference type="Google" id="ProtNLM"/>
    </source>
</evidence>
<keyword evidence="1" id="KW-0472">Membrane</keyword>
<dbReference type="KEGG" id="afla:FHG64_09540"/>
<dbReference type="Pfam" id="PF07332">
    <property type="entry name" value="Phage_holin_3_6"/>
    <property type="match status" value="1"/>
</dbReference>
<feature type="transmembrane region" description="Helical" evidence="1">
    <location>
        <begin position="43"/>
        <end position="67"/>
    </location>
</feature>
<name>A0A5B7X2W1_9FLAO</name>
<protein>
    <recommendedName>
        <fullName evidence="4">Phage holin family protein</fullName>
    </recommendedName>
</protein>
<accession>A0A5B7X2W1</accession>
<keyword evidence="1" id="KW-1133">Transmembrane helix</keyword>
<dbReference type="Proteomes" id="UP000309016">
    <property type="component" value="Chromosome"/>
</dbReference>
<dbReference type="OrthoDB" id="1144182at2"/>
<proteinExistence type="predicted"/>
<evidence type="ECO:0000313" key="3">
    <source>
        <dbReference type="Proteomes" id="UP000309016"/>
    </source>
</evidence>